<keyword evidence="3" id="KW-1185">Reference proteome</keyword>
<evidence type="ECO:0000259" key="1">
    <source>
        <dbReference type="Pfam" id="PF14111"/>
    </source>
</evidence>
<accession>A0ABD0UKT3</accession>
<dbReference type="InterPro" id="IPR040256">
    <property type="entry name" value="At4g02000-like"/>
</dbReference>
<sequence>MAAGRVRDPGFLDGVPKSKSFLEVLSGLPLSSDFPDLVISSLHGLPALKISEDEMSALVAPFEFALVGKFPGRHPSLDAIRNFSFKLKLFGEFSITVLNNKNVLIKLRNDLDYSRVFSHRAYFVGNCFMKLCKWSALFDVSVDSPIIPIWVSFPNLRPHLFSPRILHGLGSIFCRPLRLDNATANGSRPSVARVLVELDITKRYPDRVWLGSDSVSYVQVVEMEEFPSYCVHYKSLGHLKAECHILHPNLNSVSVPFSDKVPLEVFGDVSGIPNDEVNVGLMQALEINPVAQAITDLSPIDQVGSVFISNAGVMEQSADVGIAEPDNSPLAVIVSQAATGPSPISNASDEVACASVGEVMVVPVNEIGIEGEHFIEANNVIAPLESDVRMVDCSTFEESCGNMELVNVPITVVPAKSVQAHLSSSSLMVDSDWLEITPNSPVSGGEKDLVESGTSFNELYGLNVSSGSWKGVILGGKRHKRKKKK</sequence>
<name>A0ABD0UKT3_DENTH</name>
<organism evidence="2 3">
    <name type="scientific">Dendrobium thyrsiflorum</name>
    <name type="common">Pinecone-like raceme dendrobium</name>
    <name type="synonym">Orchid</name>
    <dbReference type="NCBI Taxonomy" id="117978"/>
    <lineage>
        <taxon>Eukaryota</taxon>
        <taxon>Viridiplantae</taxon>
        <taxon>Streptophyta</taxon>
        <taxon>Embryophyta</taxon>
        <taxon>Tracheophyta</taxon>
        <taxon>Spermatophyta</taxon>
        <taxon>Magnoliopsida</taxon>
        <taxon>Liliopsida</taxon>
        <taxon>Asparagales</taxon>
        <taxon>Orchidaceae</taxon>
        <taxon>Epidendroideae</taxon>
        <taxon>Malaxideae</taxon>
        <taxon>Dendrobiinae</taxon>
        <taxon>Dendrobium</taxon>
    </lineage>
</organism>
<evidence type="ECO:0000313" key="2">
    <source>
        <dbReference type="EMBL" id="KAL0913390.1"/>
    </source>
</evidence>
<dbReference type="AlphaFoldDB" id="A0ABD0UKT3"/>
<dbReference type="Pfam" id="PF14111">
    <property type="entry name" value="DUF4283"/>
    <property type="match status" value="1"/>
</dbReference>
<proteinExistence type="predicted"/>
<dbReference type="Proteomes" id="UP001552299">
    <property type="component" value="Unassembled WGS sequence"/>
</dbReference>
<dbReference type="InterPro" id="IPR025558">
    <property type="entry name" value="DUF4283"/>
</dbReference>
<evidence type="ECO:0000313" key="3">
    <source>
        <dbReference type="Proteomes" id="UP001552299"/>
    </source>
</evidence>
<feature type="domain" description="DUF4283" evidence="1">
    <location>
        <begin position="62"/>
        <end position="140"/>
    </location>
</feature>
<gene>
    <name evidence="2" type="ORF">M5K25_016848</name>
</gene>
<dbReference type="PANTHER" id="PTHR31286:SF179">
    <property type="entry name" value="RNASE H TYPE-1 DOMAIN-CONTAINING PROTEIN"/>
    <property type="match status" value="1"/>
</dbReference>
<dbReference type="PANTHER" id="PTHR31286">
    <property type="entry name" value="GLYCINE-RICH CELL WALL STRUCTURAL PROTEIN 1.8-LIKE"/>
    <property type="match status" value="1"/>
</dbReference>
<dbReference type="EMBL" id="JANQDX010000013">
    <property type="protein sequence ID" value="KAL0913390.1"/>
    <property type="molecule type" value="Genomic_DNA"/>
</dbReference>
<protein>
    <recommendedName>
        <fullName evidence="1">DUF4283 domain-containing protein</fullName>
    </recommendedName>
</protein>
<comment type="caution">
    <text evidence="2">The sequence shown here is derived from an EMBL/GenBank/DDBJ whole genome shotgun (WGS) entry which is preliminary data.</text>
</comment>
<reference evidence="2 3" key="1">
    <citation type="journal article" date="2024" name="Plant Biotechnol. J.">
        <title>Dendrobium thyrsiflorum genome and its molecular insights into genes involved in important horticultural traits.</title>
        <authorList>
            <person name="Chen B."/>
            <person name="Wang J.Y."/>
            <person name="Zheng P.J."/>
            <person name="Li K.L."/>
            <person name="Liang Y.M."/>
            <person name="Chen X.F."/>
            <person name="Zhang C."/>
            <person name="Zhao X."/>
            <person name="He X."/>
            <person name="Zhang G.Q."/>
            <person name="Liu Z.J."/>
            <person name="Xu Q."/>
        </authorList>
    </citation>
    <scope>NUCLEOTIDE SEQUENCE [LARGE SCALE GENOMIC DNA]</scope>
    <source>
        <strain evidence="2">GZMU011</strain>
    </source>
</reference>